<proteinExistence type="predicted"/>
<dbReference type="Proteomes" id="UP000316330">
    <property type="component" value="Unassembled WGS sequence"/>
</dbReference>
<dbReference type="AlphaFoldDB" id="A0A559JX58"/>
<name>A0A559JX58_9BACL</name>
<gene>
    <name evidence="1" type="ORF">FPZ45_02515</name>
</gene>
<organism evidence="1 2">
    <name type="scientific">Cohnella terricola</name>
    <dbReference type="NCBI Taxonomy" id="1289167"/>
    <lineage>
        <taxon>Bacteria</taxon>
        <taxon>Bacillati</taxon>
        <taxon>Bacillota</taxon>
        <taxon>Bacilli</taxon>
        <taxon>Bacillales</taxon>
        <taxon>Paenibacillaceae</taxon>
        <taxon>Cohnella</taxon>
    </lineage>
</organism>
<sequence>MFLLSFYEDMAVGSQYGGANINKFLAYLALTQSASEPYDIDLDRCIVVDDFETMVNGEVDFIDLDTYEIERKYMDIPINHTVGCGTRMKLEQRWPNLR</sequence>
<comment type="caution">
    <text evidence="1">The sequence shown here is derived from an EMBL/GenBank/DDBJ whole genome shotgun (WGS) entry which is preliminary data.</text>
</comment>
<evidence type="ECO:0000313" key="1">
    <source>
        <dbReference type="EMBL" id="TVY04473.1"/>
    </source>
</evidence>
<accession>A0A559JX58</accession>
<keyword evidence="2" id="KW-1185">Reference proteome</keyword>
<dbReference type="EMBL" id="VNJJ01000001">
    <property type="protein sequence ID" value="TVY04473.1"/>
    <property type="molecule type" value="Genomic_DNA"/>
</dbReference>
<evidence type="ECO:0000313" key="2">
    <source>
        <dbReference type="Proteomes" id="UP000316330"/>
    </source>
</evidence>
<protein>
    <submittedName>
        <fullName evidence="1">Uncharacterized protein</fullName>
    </submittedName>
</protein>
<dbReference type="OrthoDB" id="1891855at2"/>
<reference evidence="1 2" key="1">
    <citation type="submission" date="2019-07" db="EMBL/GenBank/DDBJ databases">
        <authorList>
            <person name="Kim J."/>
        </authorList>
    </citation>
    <scope>NUCLEOTIDE SEQUENCE [LARGE SCALE GENOMIC DNA]</scope>
    <source>
        <strain evidence="1 2">G13</strain>
    </source>
</reference>